<dbReference type="AlphaFoldDB" id="A0A034WIL0"/>
<dbReference type="InterPro" id="IPR027967">
    <property type="entry name" value="DUF4612"/>
</dbReference>
<dbReference type="EMBL" id="GAKP01004795">
    <property type="protein sequence ID" value="JAC54157.1"/>
    <property type="molecule type" value="Transcribed_RNA"/>
</dbReference>
<protein>
    <submittedName>
        <fullName evidence="2">Uncharacterized protein</fullName>
    </submittedName>
</protein>
<dbReference type="PANTHER" id="PTHR14974">
    <property type="entry name" value="SIMILAR TO RIKEN CDNA 1700025G04 GENE"/>
    <property type="match status" value="1"/>
</dbReference>
<evidence type="ECO:0000313" key="2">
    <source>
        <dbReference type="EMBL" id="JAC54157.1"/>
    </source>
</evidence>
<dbReference type="Pfam" id="PF15389">
    <property type="entry name" value="DUF4612"/>
    <property type="match status" value="1"/>
</dbReference>
<proteinExistence type="predicted"/>
<evidence type="ECO:0000256" key="1">
    <source>
        <dbReference type="SAM" id="MobiDB-lite"/>
    </source>
</evidence>
<organism evidence="2">
    <name type="scientific">Bactrocera dorsalis</name>
    <name type="common">Oriental fruit fly</name>
    <name type="synonym">Dacus dorsalis</name>
    <dbReference type="NCBI Taxonomy" id="27457"/>
    <lineage>
        <taxon>Eukaryota</taxon>
        <taxon>Metazoa</taxon>
        <taxon>Ecdysozoa</taxon>
        <taxon>Arthropoda</taxon>
        <taxon>Hexapoda</taxon>
        <taxon>Insecta</taxon>
        <taxon>Pterygota</taxon>
        <taxon>Neoptera</taxon>
        <taxon>Endopterygota</taxon>
        <taxon>Diptera</taxon>
        <taxon>Brachycera</taxon>
        <taxon>Muscomorpha</taxon>
        <taxon>Tephritoidea</taxon>
        <taxon>Tephritidae</taxon>
        <taxon>Bactrocera</taxon>
        <taxon>Bactrocera</taxon>
    </lineage>
</organism>
<reference evidence="2" key="1">
    <citation type="journal article" date="2014" name="BMC Genomics">
        <title>Characterizing the developmental transcriptome of the oriental fruit fly, Bactrocera dorsalis (Diptera: Tephritidae) through comparative genomic analysis with Drosophila melanogaster utilizing modENCODE datasets.</title>
        <authorList>
            <person name="Geib S.M."/>
            <person name="Calla B."/>
            <person name="Hall B."/>
            <person name="Hou S."/>
            <person name="Manoukis N.C."/>
        </authorList>
    </citation>
    <scope>NUCLEOTIDE SEQUENCE</scope>
    <source>
        <strain evidence="2">Punador</strain>
    </source>
</reference>
<accession>A0A034WIL0</accession>
<feature type="compositionally biased region" description="Basic residues" evidence="1">
    <location>
        <begin position="10"/>
        <end position="24"/>
    </location>
</feature>
<dbReference type="OrthoDB" id="5919401at2759"/>
<feature type="compositionally biased region" description="Acidic residues" evidence="1">
    <location>
        <begin position="30"/>
        <end position="39"/>
    </location>
</feature>
<sequence>MGCGQSKIHLYPRKSKSKANGKKGGHADSDAETDEDEGHVEDTEKCQNREREKNDENDEQSNKDAQDSDEDVSVSLLRAKNLSLLQSQEISTSQQNFFRMLDKKIEEGPDYDSSSETEIALEEARLNALVQHWESASLTASICSSASRSLQTTPIRQAPIKQLTMPRAMLQPTVAVPVPISMPIQQPVLATDYLAHGSSPAATQLSTAAVAASGALKHAQASQQIVISHMNTKMLQQMAVLPQMPLNMMPETSASSANTSNALTLLQASNQTQQAQFTQHLLASGSPQLLSGMKTNVSPKRLMDGRLLMNSSPLAQQMHTVSTPLSNAYMIGTAQSTAVAAVSAANTYANGGTGSSCTPQPTMPIQLAYYGQPTGQQQYQQQHQATTAAMAMATMTMTAAQNDQQTPQGQSQPYYGDQMQMHTMQPPTEYKFPPAISVQRLAPQVQRQLRETQELIKDSCPQLFAAGYGGSPGPPIRNQAKNPNRRPTLETQFSQESS</sequence>
<name>A0A034WIL0_BACDO</name>
<feature type="region of interest" description="Disordered" evidence="1">
    <location>
        <begin position="463"/>
        <end position="498"/>
    </location>
</feature>
<feature type="compositionally biased region" description="Basic and acidic residues" evidence="1">
    <location>
        <begin position="40"/>
        <end position="66"/>
    </location>
</feature>
<dbReference type="PANTHER" id="PTHR14974:SF3">
    <property type="entry name" value="SIMILAR TO RIKEN CDNA 1700025G04 GENE"/>
    <property type="match status" value="1"/>
</dbReference>
<feature type="compositionally biased region" description="Polar residues" evidence="1">
    <location>
        <begin position="489"/>
        <end position="498"/>
    </location>
</feature>
<feature type="region of interest" description="Disordered" evidence="1">
    <location>
        <begin position="1"/>
        <end position="72"/>
    </location>
</feature>